<dbReference type="PANTHER" id="PTHR33055">
    <property type="entry name" value="TRANSPOSASE FOR INSERTION SEQUENCE ELEMENT IS1111A"/>
    <property type="match status" value="1"/>
</dbReference>
<dbReference type="Pfam" id="PF01548">
    <property type="entry name" value="DEDD_Tnp_IS110"/>
    <property type="match status" value="1"/>
</dbReference>
<dbReference type="SUPFAM" id="SSF46785">
    <property type="entry name" value="Winged helix' DNA-binding domain"/>
    <property type="match status" value="1"/>
</dbReference>
<accession>A0A4R1YJG8</accession>
<proteinExistence type="predicted"/>
<protein>
    <submittedName>
        <fullName evidence="2">Transposase</fullName>
    </submittedName>
</protein>
<dbReference type="Gene3D" id="1.10.10.10">
    <property type="entry name" value="Winged helix-like DNA-binding domain superfamily/Winged helix DNA-binding domain"/>
    <property type="match status" value="1"/>
</dbReference>
<organism evidence="2 3">
    <name type="scientific">Rhodovulum steppense</name>
    <dbReference type="NCBI Taxonomy" id="540251"/>
    <lineage>
        <taxon>Bacteria</taxon>
        <taxon>Pseudomonadati</taxon>
        <taxon>Pseudomonadota</taxon>
        <taxon>Alphaproteobacteria</taxon>
        <taxon>Rhodobacterales</taxon>
        <taxon>Paracoccaceae</taxon>
        <taxon>Rhodovulum</taxon>
    </lineage>
</organism>
<feature type="domain" description="Transposase IS110-like N-terminal" evidence="1">
    <location>
        <begin position="9"/>
        <end position="147"/>
    </location>
</feature>
<dbReference type="InterPro" id="IPR047650">
    <property type="entry name" value="Transpos_IS110"/>
</dbReference>
<evidence type="ECO:0000313" key="2">
    <source>
        <dbReference type="EMBL" id="TCM76778.1"/>
    </source>
</evidence>
<gene>
    <name evidence="2" type="ORF">EV216_13217</name>
</gene>
<dbReference type="GO" id="GO:0006313">
    <property type="term" value="P:DNA transposition"/>
    <property type="evidence" value="ECO:0007669"/>
    <property type="project" value="InterPro"/>
</dbReference>
<dbReference type="NCBIfam" id="NF033542">
    <property type="entry name" value="transpos_IS110"/>
    <property type="match status" value="1"/>
</dbReference>
<keyword evidence="3" id="KW-1185">Reference proteome</keyword>
<dbReference type="Proteomes" id="UP000295277">
    <property type="component" value="Unassembled WGS sequence"/>
</dbReference>
<dbReference type="GO" id="GO:0003677">
    <property type="term" value="F:DNA binding"/>
    <property type="evidence" value="ECO:0007669"/>
    <property type="project" value="InterPro"/>
</dbReference>
<dbReference type="AlphaFoldDB" id="A0A4R1YJG8"/>
<dbReference type="GO" id="GO:0004803">
    <property type="term" value="F:transposase activity"/>
    <property type="evidence" value="ECO:0007669"/>
    <property type="project" value="InterPro"/>
</dbReference>
<dbReference type="InterPro" id="IPR036388">
    <property type="entry name" value="WH-like_DNA-bd_sf"/>
</dbReference>
<evidence type="ECO:0000259" key="1">
    <source>
        <dbReference type="Pfam" id="PF01548"/>
    </source>
</evidence>
<dbReference type="EMBL" id="SLVM01000032">
    <property type="protein sequence ID" value="TCM76778.1"/>
    <property type="molecule type" value="Genomic_DNA"/>
</dbReference>
<reference evidence="2 3" key="1">
    <citation type="submission" date="2019-03" db="EMBL/GenBank/DDBJ databases">
        <title>Genomic Encyclopedia of Type Strains, Phase IV (KMG-IV): sequencing the most valuable type-strain genomes for metagenomic binning, comparative biology and taxonomic classification.</title>
        <authorList>
            <person name="Goeker M."/>
        </authorList>
    </citation>
    <scope>NUCLEOTIDE SEQUENCE [LARGE SCALE GENOMIC DNA]</scope>
    <source>
        <strain evidence="2 3">DSM 21153</strain>
    </source>
</reference>
<name>A0A4R1YJG8_9RHOB</name>
<dbReference type="InterPro" id="IPR036390">
    <property type="entry name" value="WH_DNA-bd_sf"/>
</dbReference>
<dbReference type="PANTHER" id="PTHR33055:SF3">
    <property type="entry name" value="PUTATIVE TRANSPOSASE FOR IS117-RELATED"/>
    <property type="match status" value="1"/>
</dbReference>
<dbReference type="InterPro" id="IPR002525">
    <property type="entry name" value="Transp_IS110-like_N"/>
</dbReference>
<evidence type="ECO:0000313" key="3">
    <source>
        <dbReference type="Proteomes" id="UP000295277"/>
    </source>
</evidence>
<comment type="caution">
    <text evidence="2">The sequence shown here is derived from an EMBL/GenBank/DDBJ whole genome shotgun (WGS) entry which is preliminary data.</text>
</comment>
<sequence>MTTTISMLAIDLAKGSFQVCAIGPDWAVLYNRVLSRARLMTLLAEQSACVVAMEACATSHHWGRVAQSHGHEVRLVSAAYVKPFVKRQKNDKADAEAIAEAASRPTMRFVAVKGAETQGRAVAFRTHQCLVRQRTQLINALRGHLAEFGLSAVHVNRVLRQLREAGLVTFRDGRVTFHDHGGLVKLAEFDPAYLDQTGPLLT</sequence>